<organism evidence="5 6">
    <name type="scientific">Mesoterricola silvestris</name>
    <dbReference type="NCBI Taxonomy" id="2927979"/>
    <lineage>
        <taxon>Bacteria</taxon>
        <taxon>Pseudomonadati</taxon>
        <taxon>Acidobacteriota</taxon>
        <taxon>Holophagae</taxon>
        <taxon>Holophagales</taxon>
        <taxon>Holophagaceae</taxon>
        <taxon>Mesoterricola</taxon>
    </lineage>
</organism>
<evidence type="ECO:0000313" key="5">
    <source>
        <dbReference type="EMBL" id="BDU74137.1"/>
    </source>
</evidence>
<feature type="domain" description="Peptidase M14" evidence="4">
    <location>
        <begin position="32"/>
        <end position="297"/>
    </location>
</feature>
<dbReference type="SUPFAM" id="SSF53187">
    <property type="entry name" value="Zn-dependent exopeptidases"/>
    <property type="match status" value="1"/>
</dbReference>
<evidence type="ECO:0000256" key="1">
    <source>
        <dbReference type="ARBA" id="ARBA00001947"/>
    </source>
</evidence>
<comment type="similarity">
    <text evidence="2 3">Belongs to the peptidase M14 family.</text>
</comment>
<dbReference type="GO" id="GO:0005615">
    <property type="term" value="C:extracellular space"/>
    <property type="evidence" value="ECO:0007669"/>
    <property type="project" value="TreeGrafter"/>
</dbReference>
<gene>
    <name evidence="5" type="ORF">METEAL_33110</name>
</gene>
<evidence type="ECO:0000256" key="2">
    <source>
        <dbReference type="ARBA" id="ARBA00005988"/>
    </source>
</evidence>
<accession>A0AA48KBA5</accession>
<comment type="caution">
    <text evidence="3">Lacks conserved residue(s) required for the propagation of feature annotation.</text>
</comment>
<dbReference type="Pfam" id="PF00246">
    <property type="entry name" value="Peptidase_M14"/>
    <property type="match status" value="1"/>
</dbReference>
<dbReference type="InterPro" id="IPR000834">
    <property type="entry name" value="Peptidase_M14"/>
</dbReference>
<proteinExistence type="inferred from homology"/>
<name>A0AA48KBA5_9BACT</name>
<dbReference type="Gene3D" id="3.40.630.10">
    <property type="entry name" value="Zn peptidases"/>
    <property type="match status" value="1"/>
</dbReference>
<evidence type="ECO:0000259" key="4">
    <source>
        <dbReference type="PROSITE" id="PS52035"/>
    </source>
</evidence>
<dbReference type="GO" id="GO:0008270">
    <property type="term" value="F:zinc ion binding"/>
    <property type="evidence" value="ECO:0007669"/>
    <property type="project" value="InterPro"/>
</dbReference>
<sequence length="592" mass="66158">MRFGTLAPALLSAALCAGSPPPTRFERSGGLETPRLEETVAECRALAKASPWIRVGTFGRSPQGRALPLVIVDRDRAFDPARARAKGKLVVMIQACIHAGESDGKDAGLRLLKELCVDRAHPELLDRLVVLFLPVFNVDGHERFGPHNRINQNGPREMGWRSSAAGLNLNRDYLKADTPEMRAWLKLHQAWLPDVFLDCHATDGADYQYPLTIAREAGPGDTWFLEAGLGSWIRDSFLPGLRSRLEADGLPTTEYIVFRTWHDPRSGLVIGPSGPRYSQGYQSAQNRLGLLLETHMLKPYPVRVEATRAALLRTCEIVARERDTVARLNRQADAFTASPAFRTAPMPLGFRDDGTSESIPFKGVAYQRTTSDLTGGDWFTYDPSRPQTFQIPRFGHLKVTASARVPEAYLVPPEWTEVIARIEAQGIPHHRLAKPATLPVSGWRFRDPVFRRTPTEGRQRVETVVQEEFTATRDFPAGTVVIPTSTRLARILVHLLEPASEDSLLRWGFFNTIFEQKEYGESYVLEPLARQMLAADPALKAAYEKRKADDKTFAADPDAQLNWFYQRSPWGDPTLGVYPVGRIFDAEVAARL</sequence>
<dbReference type="RefSeq" id="WP_316412807.1">
    <property type="nucleotide sequence ID" value="NZ_AP027080.1"/>
</dbReference>
<evidence type="ECO:0000313" key="6">
    <source>
        <dbReference type="Proteomes" id="UP001238179"/>
    </source>
</evidence>
<dbReference type="EMBL" id="AP027080">
    <property type="protein sequence ID" value="BDU74137.1"/>
    <property type="molecule type" value="Genomic_DNA"/>
</dbReference>
<dbReference type="CDD" id="cd06241">
    <property type="entry name" value="M14-like"/>
    <property type="match status" value="1"/>
</dbReference>
<dbReference type="SMART" id="SM00631">
    <property type="entry name" value="Zn_pept"/>
    <property type="match status" value="1"/>
</dbReference>
<dbReference type="KEGG" id="msil:METEAL_33110"/>
<dbReference type="AlphaFoldDB" id="A0AA48KBA5"/>
<reference evidence="6" key="1">
    <citation type="journal article" date="2023" name="Int. J. Syst. Evol. Microbiol.">
        <title>Mesoterricola silvestris gen. nov., sp. nov., Mesoterricola sediminis sp. nov., Geothrix oryzae sp. nov., Geothrix edaphica sp. nov., Geothrix rubra sp. nov., and Geothrix limicola sp. nov., six novel members of Acidobacteriota isolated from soils.</title>
        <authorList>
            <person name="Itoh H."/>
            <person name="Sugisawa Y."/>
            <person name="Mise K."/>
            <person name="Xu Z."/>
            <person name="Kuniyasu M."/>
            <person name="Ushijima N."/>
            <person name="Kawano K."/>
            <person name="Kobayashi E."/>
            <person name="Shiratori Y."/>
            <person name="Masuda Y."/>
            <person name="Senoo K."/>
        </authorList>
    </citation>
    <scope>NUCLEOTIDE SEQUENCE [LARGE SCALE GENOMIC DNA]</scope>
    <source>
        <strain evidence="6">W79</strain>
    </source>
</reference>
<evidence type="ECO:0000256" key="3">
    <source>
        <dbReference type="PROSITE-ProRule" id="PRU01379"/>
    </source>
</evidence>
<dbReference type="PANTHER" id="PTHR11705:SF145">
    <property type="entry name" value="PEPTIDASE M14 CARBOXYPEPTIDASE A DOMAIN-CONTAINING PROTEIN"/>
    <property type="match status" value="1"/>
</dbReference>
<comment type="cofactor">
    <cofactor evidence="1">
        <name>Zn(2+)</name>
        <dbReference type="ChEBI" id="CHEBI:29105"/>
    </cofactor>
</comment>
<dbReference type="PANTHER" id="PTHR11705">
    <property type="entry name" value="PROTEASE FAMILY M14 CARBOXYPEPTIDASE A,B"/>
    <property type="match status" value="1"/>
</dbReference>
<dbReference type="GO" id="GO:0006508">
    <property type="term" value="P:proteolysis"/>
    <property type="evidence" value="ECO:0007669"/>
    <property type="project" value="InterPro"/>
</dbReference>
<keyword evidence="6" id="KW-1185">Reference proteome</keyword>
<dbReference type="Proteomes" id="UP001238179">
    <property type="component" value="Chromosome"/>
</dbReference>
<protein>
    <recommendedName>
        <fullName evidence="4">Peptidase M14 domain-containing protein</fullName>
    </recommendedName>
</protein>
<dbReference type="PROSITE" id="PS52035">
    <property type="entry name" value="PEPTIDASE_M14"/>
    <property type="match status" value="1"/>
</dbReference>
<dbReference type="GO" id="GO:0004181">
    <property type="term" value="F:metallocarboxypeptidase activity"/>
    <property type="evidence" value="ECO:0007669"/>
    <property type="project" value="InterPro"/>
</dbReference>